<evidence type="ECO:0000256" key="2">
    <source>
        <dbReference type="ARBA" id="ARBA00002204"/>
    </source>
</evidence>
<dbReference type="PANTHER" id="PTHR31118:SF12">
    <property type="entry name" value="CYCLASE-LIKE PROTEIN 2"/>
    <property type="match status" value="1"/>
</dbReference>
<evidence type="ECO:0000256" key="4">
    <source>
        <dbReference type="ARBA" id="ARBA00012930"/>
    </source>
</evidence>
<dbReference type="Gene3D" id="3.50.30.50">
    <property type="entry name" value="Putative cyclase"/>
    <property type="match status" value="1"/>
</dbReference>
<accession>A0A8J7KUD3</accession>
<protein>
    <recommendedName>
        <fullName evidence="5">Kynurenine formamidase</fullName>
        <ecNumber evidence="4">3.5.1.9</ecNumber>
    </recommendedName>
</protein>
<comment type="cofactor">
    <cofactor evidence="1">
        <name>Zn(2+)</name>
        <dbReference type="ChEBI" id="CHEBI:29105"/>
    </cofactor>
</comment>
<keyword evidence="8" id="KW-0862">Zinc</keyword>
<dbReference type="InterPro" id="IPR037175">
    <property type="entry name" value="KFase_sf"/>
</dbReference>
<comment type="pathway">
    <text evidence="11">Amino-acid degradation; L-tryptophan degradation via kynurenine pathway; L-kynurenine from L-tryptophan: step 2/2.</text>
</comment>
<keyword evidence="13" id="KW-1185">Reference proteome</keyword>
<dbReference type="EMBL" id="JAEAGR010000020">
    <property type="protein sequence ID" value="MBH1942366.1"/>
    <property type="molecule type" value="Genomic_DNA"/>
</dbReference>
<keyword evidence="9" id="KW-0823">Tryptophan catabolism</keyword>
<keyword evidence="6" id="KW-0479">Metal-binding</keyword>
<dbReference type="EC" id="3.5.1.9" evidence="4"/>
<comment type="catalytic activity">
    <reaction evidence="10">
        <text>N-formyl-L-kynurenine + H2O = L-kynurenine + formate + H(+)</text>
        <dbReference type="Rhea" id="RHEA:13009"/>
        <dbReference type="ChEBI" id="CHEBI:15377"/>
        <dbReference type="ChEBI" id="CHEBI:15378"/>
        <dbReference type="ChEBI" id="CHEBI:15740"/>
        <dbReference type="ChEBI" id="CHEBI:57959"/>
        <dbReference type="ChEBI" id="CHEBI:58629"/>
        <dbReference type="EC" id="3.5.1.9"/>
    </reaction>
</comment>
<organism evidence="12 13">
    <name type="scientific">Mobilitalea sibirica</name>
    <dbReference type="NCBI Taxonomy" id="1462919"/>
    <lineage>
        <taxon>Bacteria</taxon>
        <taxon>Bacillati</taxon>
        <taxon>Bacillota</taxon>
        <taxon>Clostridia</taxon>
        <taxon>Lachnospirales</taxon>
        <taxon>Lachnospiraceae</taxon>
        <taxon>Mobilitalea</taxon>
    </lineage>
</organism>
<evidence type="ECO:0000256" key="7">
    <source>
        <dbReference type="ARBA" id="ARBA00022801"/>
    </source>
</evidence>
<dbReference type="PANTHER" id="PTHR31118">
    <property type="entry name" value="CYCLASE-LIKE PROTEIN 2"/>
    <property type="match status" value="1"/>
</dbReference>
<sequence length="212" mass="23816">MDFKNSFKKIYDISMPITHEMPVYKGKEAKRPIIKTESDFTNGSAFESKIEMNLHTGTHLDRNLHMIPDGNTIESLNLNQVITGCKVLDLTNADEKITKEHLITKEIEADDFIILKTKNSFEDILEKDFIYLDKTGANYLVEKRITGVGIDSLGIERNQSEHETHINLMEAGIVILEGLCLKDIPEGDYFLFAAPILIPGVEAAPVRAILLA</sequence>
<reference evidence="12" key="1">
    <citation type="submission" date="2020-12" db="EMBL/GenBank/DDBJ databases">
        <title>M. sibirica DSM 26468T genome.</title>
        <authorList>
            <person name="Thieme N."/>
            <person name="Rettenmaier R."/>
            <person name="Zverlov V."/>
            <person name="Liebl W."/>
        </authorList>
    </citation>
    <scope>NUCLEOTIDE SEQUENCE</scope>
    <source>
        <strain evidence="12">DSM 26468</strain>
    </source>
</reference>
<dbReference type="FunFam" id="3.50.30.50:FF:000001">
    <property type="entry name" value="Kynurenine formamidase"/>
    <property type="match status" value="1"/>
</dbReference>
<dbReference type="GO" id="GO:0019441">
    <property type="term" value="P:L-tryptophan catabolic process to kynurenine"/>
    <property type="evidence" value="ECO:0007669"/>
    <property type="project" value="InterPro"/>
</dbReference>
<dbReference type="SUPFAM" id="SSF102198">
    <property type="entry name" value="Putative cyclase"/>
    <property type="match status" value="1"/>
</dbReference>
<evidence type="ECO:0000313" key="13">
    <source>
        <dbReference type="Proteomes" id="UP000623269"/>
    </source>
</evidence>
<dbReference type="Pfam" id="PF04199">
    <property type="entry name" value="Cyclase"/>
    <property type="match status" value="1"/>
</dbReference>
<dbReference type="GO" id="GO:0004061">
    <property type="term" value="F:arylformamidase activity"/>
    <property type="evidence" value="ECO:0007669"/>
    <property type="project" value="UniProtKB-EC"/>
</dbReference>
<evidence type="ECO:0000256" key="3">
    <source>
        <dbReference type="ARBA" id="ARBA00011738"/>
    </source>
</evidence>
<evidence type="ECO:0000256" key="10">
    <source>
        <dbReference type="ARBA" id="ARBA00048496"/>
    </source>
</evidence>
<evidence type="ECO:0000313" key="12">
    <source>
        <dbReference type="EMBL" id="MBH1942366.1"/>
    </source>
</evidence>
<name>A0A8J7KUD3_9FIRM</name>
<dbReference type="AlphaFoldDB" id="A0A8J7KUD3"/>
<evidence type="ECO:0000256" key="5">
    <source>
        <dbReference type="ARBA" id="ARBA00014889"/>
    </source>
</evidence>
<evidence type="ECO:0000256" key="9">
    <source>
        <dbReference type="ARBA" id="ARBA00023079"/>
    </source>
</evidence>
<comment type="function">
    <text evidence="2">Catalyzes the hydrolysis of N-formyl-L-kynurenine to L-kynurenine, the second step in the kynurenine pathway of tryptophan degradation.</text>
</comment>
<gene>
    <name evidence="12" type="ORF">I5677_15800</name>
</gene>
<evidence type="ECO:0000256" key="11">
    <source>
        <dbReference type="ARBA" id="ARBA00060547"/>
    </source>
</evidence>
<dbReference type="Proteomes" id="UP000623269">
    <property type="component" value="Unassembled WGS sequence"/>
</dbReference>
<evidence type="ECO:0000256" key="6">
    <source>
        <dbReference type="ARBA" id="ARBA00022723"/>
    </source>
</evidence>
<dbReference type="GO" id="GO:0046872">
    <property type="term" value="F:metal ion binding"/>
    <property type="evidence" value="ECO:0007669"/>
    <property type="project" value="UniProtKB-KW"/>
</dbReference>
<keyword evidence="7" id="KW-0378">Hydrolase</keyword>
<proteinExistence type="predicted"/>
<comment type="caution">
    <text evidence="12">The sequence shown here is derived from an EMBL/GenBank/DDBJ whole genome shotgun (WGS) entry which is preliminary data.</text>
</comment>
<evidence type="ECO:0000256" key="1">
    <source>
        <dbReference type="ARBA" id="ARBA00001947"/>
    </source>
</evidence>
<dbReference type="RefSeq" id="WP_197662617.1">
    <property type="nucleotide sequence ID" value="NZ_JAEAGR010000020.1"/>
</dbReference>
<comment type="subunit">
    <text evidence="3">Homodimer.</text>
</comment>
<dbReference type="InterPro" id="IPR007325">
    <property type="entry name" value="KFase/CYL"/>
</dbReference>
<evidence type="ECO:0000256" key="8">
    <source>
        <dbReference type="ARBA" id="ARBA00022833"/>
    </source>
</evidence>